<keyword evidence="1" id="KW-0472">Membrane</keyword>
<keyword evidence="3" id="KW-1185">Reference proteome</keyword>
<keyword evidence="1" id="KW-1133">Transmembrane helix</keyword>
<evidence type="ECO:0000313" key="3">
    <source>
        <dbReference type="Proteomes" id="UP000017984"/>
    </source>
</evidence>
<dbReference type="STRING" id="1352936.M878_39045"/>
<feature type="transmembrane region" description="Helical" evidence="1">
    <location>
        <begin position="20"/>
        <end position="50"/>
    </location>
</feature>
<comment type="caution">
    <text evidence="2">The sequence shown here is derived from an EMBL/GenBank/DDBJ whole genome shotgun (WGS) entry which is preliminary data.</text>
</comment>
<protein>
    <recommendedName>
        <fullName evidence="4">Integral membrane protein</fullName>
    </recommendedName>
</protein>
<evidence type="ECO:0000256" key="1">
    <source>
        <dbReference type="SAM" id="Phobius"/>
    </source>
</evidence>
<dbReference type="HOGENOM" id="CLU_192579_0_0_11"/>
<evidence type="ECO:0008006" key="4">
    <source>
        <dbReference type="Google" id="ProtNLM"/>
    </source>
</evidence>
<dbReference type="Proteomes" id="UP000017984">
    <property type="component" value="Chromosome"/>
</dbReference>
<dbReference type="PATRIC" id="fig|1352936.5.peg.8085"/>
<dbReference type="AlphaFoldDB" id="V6JLK1"/>
<sequence length="68" mass="7525">MAVKEATLMSNNAKIAVGGVAVGLILLIWLPWWVAFLIVVGVPVAAYLALDPSQRRRLRRVTRKELGR</sequence>
<reference evidence="2 3" key="1">
    <citation type="journal article" date="2014" name="Genome Announc.">
        <title>Draft Genome Sequence of Streptomyces roseochromogenes subsp. oscitans DS 12.976, Producer of the Aminocoumarin Antibiotic Clorobiocin.</title>
        <authorList>
            <person name="Ruckert C."/>
            <person name="Kalinowski J."/>
            <person name="Heide L."/>
            <person name="Apel A.K."/>
        </authorList>
    </citation>
    <scope>NUCLEOTIDE SEQUENCE [LARGE SCALE GENOMIC DNA]</scope>
    <source>
        <strain evidence="2 3">DS 12.976</strain>
    </source>
</reference>
<name>V6JLK1_STRRC</name>
<keyword evidence="1" id="KW-0812">Transmembrane</keyword>
<organism evidence="2 3">
    <name type="scientific">Streptomyces roseochromogenus subsp. oscitans DS 12.976</name>
    <dbReference type="NCBI Taxonomy" id="1352936"/>
    <lineage>
        <taxon>Bacteria</taxon>
        <taxon>Bacillati</taxon>
        <taxon>Actinomycetota</taxon>
        <taxon>Actinomycetes</taxon>
        <taxon>Kitasatosporales</taxon>
        <taxon>Streptomycetaceae</taxon>
        <taxon>Streptomyces</taxon>
    </lineage>
</organism>
<evidence type="ECO:0000313" key="2">
    <source>
        <dbReference type="EMBL" id="EST20760.1"/>
    </source>
</evidence>
<accession>V6JLK1</accession>
<gene>
    <name evidence="2" type="ORF">M878_39045</name>
</gene>
<dbReference type="EMBL" id="AWQX01000344">
    <property type="protein sequence ID" value="EST20760.1"/>
    <property type="molecule type" value="Genomic_DNA"/>
</dbReference>
<proteinExistence type="predicted"/>